<evidence type="ECO:0000259" key="9">
    <source>
        <dbReference type="PROSITE" id="PS50011"/>
    </source>
</evidence>
<dbReference type="Gene3D" id="3.30.200.20">
    <property type="entry name" value="Phosphorylase Kinase, domain 1"/>
    <property type="match status" value="1"/>
</dbReference>
<dbReference type="CDD" id="cd14014">
    <property type="entry name" value="STKc_PknB_like"/>
    <property type="match status" value="1"/>
</dbReference>
<evidence type="ECO:0000256" key="5">
    <source>
        <dbReference type="ARBA" id="ARBA00022777"/>
    </source>
</evidence>
<dbReference type="PANTHER" id="PTHR43289:SF6">
    <property type="entry name" value="SERINE_THREONINE-PROTEIN KINASE NEKL-3"/>
    <property type="match status" value="1"/>
</dbReference>
<dbReference type="EC" id="2.7.11.1" evidence="1"/>
<keyword evidence="2" id="KW-0723">Serine/threonine-protein kinase</keyword>
<dbReference type="InterPro" id="IPR011009">
    <property type="entry name" value="Kinase-like_dom_sf"/>
</dbReference>
<dbReference type="PROSITE" id="PS50011">
    <property type="entry name" value="PROTEIN_KINASE_DOM"/>
    <property type="match status" value="1"/>
</dbReference>
<dbReference type="InterPro" id="IPR017441">
    <property type="entry name" value="Protein_kinase_ATP_BS"/>
</dbReference>
<feature type="region of interest" description="Disordered" evidence="8">
    <location>
        <begin position="329"/>
        <end position="390"/>
    </location>
</feature>
<sequence>MDPSEGSPEFSLALRARRIKGIRMRRTPARRRSMESGITKGRTVSGQGGPGTGESPGPGRGAEGLLAGRYRLGEALGDGTTGTVRRAVDTALDREVAVKEVTVGGLPPEELAALYARILRKTREAARIRHANAVTVFDVLEQDGRPWIVMELVDGRSLADVLSKEGTLRPRDAARLAQPLLGALQQAHRIGVLHGDVTPASVLLEHSGRVVLTGFGLAAFEGPADLARIVSAVGSAAYVAPELAVGPPGPPSDLWSLGATLYSALEGEPPFRRAKDAETLQAVAADPLPPPRHAGPLAPVVEALLSKDPDQRPDAEQARRMLADVVAKPSVTATQPITPPPPPPPPPQREPHPPPTVPAPVPVPAAGGTAAGGQAPPPPGAPGGGRPRRKARVRALITAVSLVLGLLGGGLAVWKLTSSPHHAPQPVPSTAPSTPPSAPPAPPAPPPPAQPPTGTPAAAPQQVVQDYYAAINNHDYARAWELGGKNLGGSYGEFVKGFATTASDSVTVTSVSGDTVGVQLDATQTDGSHRYFSGTFTVNNGEIVSAAVQRR</sequence>
<dbReference type="Gene3D" id="1.10.510.10">
    <property type="entry name" value="Transferase(Phosphotransferase) domain 1"/>
    <property type="match status" value="1"/>
</dbReference>
<feature type="compositionally biased region" description="Pro residues" evidence="8">
    <location>
        <begin position="337"/>
        <end position="363"/>
    </location>
</feature>
<feature type="region of interest" description="Disordered" evidence="8">
    <location>
        <begin position="21"/>
        <end position="64"/>
    </location>
</feature>
<gene>
    <name evidence="10" type="ORF">GCM10010324_02200</name>
</gene>
<name>A0ABQ2Y3X9_9ACTN</name>
<evidence type="ECO:0000256" key="1">
    <source>
        <dbReference type="ARBA" id="ARBA00012513"/>
    </source>
</evidence>
<dbReference type="EMBL" id="BMUT01000001">
    <property type="protein sequence ID" value="GGX61134.1"/>
    <property type="molecule type" value="Genomic_DNA"/>
</dbReference>
<feature type="compositionally biased region" description="Low complexity" evidence="8">
    <location>
        <begin position="364"/>
        <end position="374"/>
    </location>
</feature>
<feature type="compositionally biased region" description="Basic residues" evidence="8">
    <location>
        <begin position="21"/>
        <end position="31"/>
    </location>
</feature>
<keyword evidence="11" id="KW-1185">Reference proteome</keyword>
<keyword evidence="5" id="KW-0418">Kinase</keyword>
<dbReference type="PRINTS" id="PR01217">
    <property type="entry name" value="PRICHEXTENSN"/>
</dbReference>
<evidence type="ECO:0000256" key="4">
    <source>
        <dbReference type="ARBA" id="ARBA00022741"/>
    </source>
</evidence>
<dbReference type="PANTHER" id="PTHR43289">
    <property type="entry name" value="MITOGEN-ACTIVATED PROTEIN KINASE KINASE KINASE 20-RELATED"/>
    <property type="match status" value="1"/>
</dbReference>
<dbReference type="InterPro" id="IPR000719">
    <property type="entry name" value="Prot_kinase_dom"/>
</dbReference>
<dbReference type="Pfam" id="PF00069">
    <property type="entry name" value="Pkinase"/>
    <property type="match status" value="1"/>
</dbReference>
<feature type="compositionally biased region" description="Pro residues" evidence="8">
    <location>
        <begin position="423"/>
        <end position="454"/>
    </location>
</feature>
<dbReference type="Proteomes" id="UP000659223">
    <property type="component" value="Unassembled WGS sequence"/>
</dbReference>
<feature type="domain" description="Protein kinase" evidence="9">
    <location>
        <begin position="70"/>
        <end position="331"/>
    </location>
</feature>
<feature type="region of interest" description="Disordered" evidence="8">
    <location>
        <begin position="419"/>
        <end position="458"/>
    </location>
</feature>
<evidence type="ECO:0000256" key="6">
    <source>
        <dbReference type="ARBA" id="ARBA00022840"/>
    </source>
</evidence>
<evidence type="ECO:0000313" key="11">
    <source>
        <dbReference type="Proteomes" id="UP000659223"/>
    </source>
</evidence>
<dbReference type="SUPFAM" id="SSF56112">
    <property type="entry name" value="Protein kinase-like (PK-like)"/>
    <property type="match status" value="1"/>
</dbReference>
<keyword evidence="4 7" id="KW-0547">Nucleotide-binding</keyword>
<reference evidence="11" key="1">
    <citation type="journal article" date="2019" name="Int. J. Syst. Evol. Microbiol.">
        <title>The Global Catalogue of Microorganisms (GCM) 10K type strain sequencing project: providing services to taxonomists for standard genome sequencing and annotation.</title>
        <authorList>
            <consortium name="The Broad Institute Genomics Platform"/>
            <consortium name="The Broad Institute Genome Sequencing Center for Infectious Disease"/>
            <person name="Wu L."/>
            <person name="Ma J."/>
        </authorList>
    </citation>
    <scope>NUCLEOTIDE SEQUENCE [LARGE SCALE GENOMIC DNA]</scope>
    <source>
        <strain evidence="11">JCM 4586</strain>
    </source>
</reference>
<evidence type="ECO:0000256" key="2">
    <source>
        <dbReference type="ARBA" id="ARBA00022527"/>
    </source>
</evidence>
<proteinExistence type="predicted"/>
<evidence type="ECO:0000313" key="10">
    <source>
        <dbReference type="EMBL" id="GGX61134.1"/>
    </source>
</evidence>
<feature type="compositionally biased region" description="Gly residues" evidence="8">
    <location>
        <begin position="46"/>
        <end position="62"/>
    </location>
</feature>
<organism evidence="10 11">
    <name type="scientific">Streptomyces hiroshimensis</name>
    <dbReference type="NCBI Taxonomy" id="66424"/>
    <lineage>
        <taxon>Bacteria</taxon>
        <taxon>Bacillati</taxon>
        <taxon>Actinomycetota</taxon>
        <taxon>Actinomycetes</taxon>
        <taxon>Kitasatosporales</taxon>
        <taxon>Streptomycetaceae</taxon>
        <taxon>Streptomyces</taxon>
    </lineage>
</organism>
<protein>
    <recommendedName>
        <fullName evidence="1">non-specific serine/threonine protein kinase</fullName>
        <ecNumber evidence="1">2.7.11.1</ecNumber>
    </recommendedName>
</protein>
<comment type="caution">
    <text evidence="10">The sequence shown here is derived from an EMBL/GenBank/DDBJ whole genome shotgun (WGS) entry which is preliminary data.</text>
</comment>
<accession>A0ABQ2Y3X9</accession>
<feature type="binding site" evidence="7">
    <location>
        <position position="99"/>
    </location>
    <ligand>
        <name>ATP</name>
        <dbReference type="ChEBI" id="CHEBI:30616"/>
    </ligand>
</feature>
<dbReference type="PROSITE" id="PS00107">
    <property type="entry name" value="PROTEIN_KINASE_ATP"/>
    <property type="match status" value="1"/>
</dbReference>
<keyword evidence="3" id="KW-0808">Transferase</keyword>
<keyword evidence="6 7" id="KW-0067">ATP-binding</keyword>
<evidence type="ECO:0000256" key="3">
    <source>
        <dbReference type="ARBA" id="ARBA00022679"/>
    </source>
</evidence>
<evidence type="ECO:0000256" key="8">
    <source>
        <dbReference type="SAM" id="MobiDB-lite"/>
    </source>
</evidence>
<evidence type="ECO:0000256" key="7">
    <source>
        <dbReference type="PROSITE-ProRule" id="PRU10141"/>
    </source>
</evidence>